<accession>A0A3B0XSX4</accession>
<dbReference type="AlphaFoldDB" id="A0A3B0XSX4"/>
<proteinExistence type="predicted"/>
<sequence>MRNTIKHFFILFILFSCHTQVNASTYTKSGLSVTKPDEWKLSMDSTLMGERLVSFSTGELSGFGLTIVTDNSDAYKNLELSVYLNKSLQSIKPHGTVDENFNISREDISRPPYTGVRINVDYYFLNEKKEIEIEAYMLTFEEAKIIAIFDTEKADLPGVSDKIHGVLNSIKYKTEQATP</sequence>
<reference evidence="1" key="1">
    <citation type="submission" date="2018-06" db="EMBL/GenBank/DDBJ databases">
        <authorList>
            <person name="Zhirakovskaya E."/>
        </authorList>
    </citation>
    <scope>NUCLEOTIDE SEQUENCE</scope>
</reference>
<dbReference type="EMBL" id="UOFG01000072">
    <property type="protein sequence ID" value="VAW59264.1"/>
    <property type="molecule type" value="Genomic_DNA"/>
</dbReference>
<organism evidence="1">
    <name type="scientific">hydrothermal vent metagenome</name>
    <dbReference type="NCBI Taxonomy" id="652676"/>
    <lineage>
        <taxon>unclassified sequences</taxon>
        <taxon>metagenomes</taxon>
        <taxon>ecological metagenomes</taxon>
    </lineage>
</organism>
<protein>
    <submittedName>
        <fullName evidence="1">Uncharacterized protein</fullName>
    </submittedName>
</protein>
<dbReference type="PROSITE" id="PS51257">
    <property type="entry name" value="PROKAR_LIPOPROTEIN"/>
    <property type="match status" value="1"/>
</dbReference>
<gene>
    <name evidence="1" type="ORF">MNBD_GAMMA11-2630</name>
</gene>
<name>A0A3B0XSX4_9ZZZZ</name>
<evidence type="ECO:0000313" key="1">
    <source>
        <dbReference type="EMBL" id="VAW59264.1"/>
    </source>
</evidence>